<keyword evidence="2" id="KW-1185">Reference proteome</keyword>
<comment type="caution">
    <text evidence="1">The sequence shown here is derived from an EMBL/GenBank/DDBJ whole genome shotgun (WGS) entry which is preliminary data.</text>
</comment>
<evidence type="ECO:0000313" key="2">
    <source>
        <dbReference type="Proteomes" id="UP000790377"/>
    </source>
</evidence>
<dbReference type="EMBL" id="MU267751">
    <property type="protein sequence ID" value="KAH7909590.1"/>
    <property type="molecule type" value="Genomic_DNA"/>
</dbReference>
<organism evidence="1 2">
    <name type="scientific">Hygrophoropsis aurantiaca</name>
    <dbReference type="NCBI Taxonomy" id="72124"/>
    <lineage>
        <taxon>Eukaryota</taxon>
        <taxon>Fungi</taxon>
        <taxon>Dikarya</taxon>
        <taxon>Basidiomycota</taxon>
        <taxon>Agaricomycotina</taxon>
        <taxon>Agaricomycetes</taxon>
        <taxon>Agaricomycetidae</taxon>
        <taxon>Boletales</taxon>
        <taxon>Coniophorineae</taxon>
        <taxon>Hygrophoropsidaceae</taxon>
        <taxon>Hygrophoropsis</taxon>
    </lineage>
</organism>
<accession>A0ACB8A8G6</accession>
<proteinExistence type="predicted"/>
<dbReference type="Proteomes" id="UP000790377">
    <property type="component" value="Unassembled WGS sequence"/>
</dbReference>
<evidence type="ECO:0000313" key="1">
    <source>
        <dbReference type="EMBL" id="KAH7909590.1"/>
    </source>
</evidence>
<sequence length="316" mass="34284">MKVSLSVGAIILGFVESTLAGAKYSKTEQLIGQSFLNAFTWQAIADPTNGRVNYVTEDVAMRDGLVTVTPFSVTLRADHWTTLNATGPGRNSFRIQSTDTYTTHVAVFDIQHMPQGCGTWPAEVGANWPNEGEVDIVEGVNDQSPNQSTLHTSANCTMPTGRMMTGTDEGDNCDVYETNNSGCGVALADDNSYGPDFNMEGGGWYAIERTSSYISIYFWERGSTSVPNDVKYPGFTINTSTWGTPAAYFPSTDCDFATHFGPHNIVINLTFCGDWAGNSAVYAASGCPSTCIDYVDDNPAAFTNAYFEFNSLNIYE</sequence>
<gene>
    <name evidence="1" type="ORF">BJ138DRAFT_1010521</name>
</gene>
<keyword evidence="1" id="KW-0378">Hydrolase</keyword>
<reference evidence="1" key="1">
    <citation type="journal article" date="2021" name="New Phytol.">
        <title>Evolutionary innovations through gain and loss of genes in the ectomycorrhizal Boletales.</title>
        <authorList>
            <person name="Wu G."/>
            <person name="Miyauchi S."/>
            <person name="Morin E."/>
            <person name="Kuo A."/>
            <person name="Drula E."/>
            <person name="Varga T."/>
            <person name="Kohler A."/>
            <person name="Feng B."/>
            <person name="Cao Y."/>
            <person name="Lipzen A."/>
            <person name="Daum C."/>
            <person name="Hundley H."/>
            <person name="Pangilinan J."/>
            <person name="Johnson J."/>
            <person name="Barry K."/>
            <person name="LaButti K."/>
            <person name="Ng V."/>
            <person name="Ahrendt S."/>
            <person name="Min B."/>
            <person name="Choi I.G."/>
            <person name="Park H."/>
            <person name="Plett J.M."/>
            <person name="Magnuson J."/>
            <person name="Spatafora J.W."/>
            <person name="Nagy L.G."/>
            <person name="Henrissat B."/>
            <person name="Grigoriev I.V."/>
            <person name="Yang Z.L."/>
            <person name="Xu J."/>
            <person name="Martin F.M."/>
        </authorList>
    </citation>
    <scope>NUCLEOTIDE SEQUENCE</scope>
    <source>
        <strain evidence="1">ATCC 28755</strain>
    </source>
</reference>
<protein>
    <submittedName>
        <fullName evidence="1">Glycoside hydrolase family 16 protein</fullName>
    </submittedName>
</protein>
<name>A0ACB8A8G6_9AGAM</name>